<feature type="signal peptide" evidence="6">
    <location>
        <begin position="1"/>
        <end position="17"/>
    </location>
</feature>
<keyword evidence="6" id="KW-0732">Signal</keyword>
<evidence type="ECO:0000256" key="3">
    <source>
        <dbReference type="ARBA" id="ARBA00023002"/>
    </source>
</evidence>
<comment type="caution">
    <text evidence="8">The sequence shown here is derived from an EMBL/GenBank/DDBJ whole genome shotgun (WGS) entry which is preliminary data.</text>
</comment>
<dbReference type="Gene3D" id="3.90.380.10">
    <property type="entry name" value="Naphthalene 1,2-dioxygenase Alpha Subunit, Chain A, domain 1"/>
    <property type="match status" value="1"/>
</dbReference>
<dbReference type="PANTHER" id="PTHR43756">
    <property type="entry name" value="CHOLINE MONOOXYGENASE, CHLOROPLASTIC"/>
    <property type="match status" value="1"/>
</dbReference>
<dbReference type="GO" id="GO:0051537">
    <property type="term" value="F:2 iron, 2 sulfur cluster binding"/>
    <property type="evidence" value="ECO:0007669"/>
    <property type="project" value="UniProtKB-KW"/>
</dbReference>
<dbReference type="PROSITE" id="PS51296">
    <property type="entry name" value="RIESKE"/>
    <property type="match status" value="1"/>
</dbReference>
<dbReference type="SUPFAM" id="SSF50022">
    <property type="entry name" value="ISP domain"/>
    <property type="match status" value="1"/>
</dbReference>
<dbReference type="GO" id="GO:0016491">
    <property type="term" value="F:oxidoreductase activity"/>
    <property type="evidence" value="ECO:0007669"/>
    <property type="project" value="UniProtKB-KW"/>
</dbReference>
<keyword evidence="9" id="KW-1185">Reference proteome</keyword>
<keyword evidence="2" id="KW-0479">Metal-binding</keyword>
<dbReference type="CDD" id="cd03469">
    <property type="entry name" value="Rieske_RO_Alpha_N"/>
    <property type="match status" value="1"/>
</dbReference>
<dbReference type="OrthoDB" id="426882at2759"/>
<dbReference type="GO" id="GO:0046872">
    <property type="term" value="F:metal ion binding"/>
    <property type="evidence" value="ECO:0007669"/>
    <property type="project" value="UniProtKB-KW"/>
</dbReference>
<organism evidence="8 9">
    <name type="scientific">Tothia fuscella</name>
    <dbReference type="NCBI Taxonomy" id="1048955"/>
    <lineage>
        <taxon>Eukaryota</taxon>
        <taxon>Fungi</taxon>
        <taxon>Dikarya</taxon>
        <taxon>Ascomycota</taxon>
        <taxon>Pezizomycotina</taxon>
        <taxon>Dothideomycetes</taxon>
        <taxon>Pleosporomycetidae</taxon>
        <taxon>Venturiales</taxon>
        <taxon>Cylindrosympodiaceae</taxon>
        <taxon>Tothia</taxon>
    </lineage>
</organism>
<feature type="chain" id="PRO_5040208322" evidence="6">
    <location>
        <begin position="18"/>
        <end position="427"/>
    </location>
</feature>
<dbReference type="InterPro" id="IPR036922">
    <property type="entry name" value="Rieske_2Fe-2S_sf"/>
</dbReference>
<evidence type="ECO:0000256" key="5">
    <source>
        <dbReference type="ARBA" id="ARBA00023014"/>
    </source>
</evidence>
<keyword evidence="4" id="KW-0408">Iron</keyword>
<feature type="domain" description="Rieske" evidence="7">
    <location>
        <begin position="104"/>
        <end position="191"/>
    </location>
</feature>
<evidence type="ECO:0000259" key="7">
    <source>
        <dbReference type="PROSITE" id="PS51296"/>
    </source>
</evidence>
<keyword evidence="1" id="KW-0001">2Fe-2S</keyword>
<evidence type="ECO:0000256" key="4">
    <source>
        <dbReference type="ARBA" id="ARBA00023004"/>
    </source>
</evidence>
<dbReference type="PRINTS" id="PR00090">
    <property type="entry name" value="RNGDIOXGNASE"/>
</dbReference>
<gene>
    <name evidence="8" type="ORF">EJ08DRAFT_591009</name>
</gene>
<dbReference type="Proteomes" id="UP000800235">
    <property type="component" value="Unassembled WGS sequence"/>
</dbReference>
<dbReference type="EMBL" id="MU007048">
    <property type="protein sequence ID" value="KAF2429286.1"/>
    <property type="molecule type" value="Genomic_DNA"/>
</dbReference>
<reference evidence="8" key="1">
    <citation type="journal article" date="2020" name="Stud. Mycol.">
        <title>101 Dothideomycetes genomes: a test case for predicting lifestyles and emergence of pathogens.</title>
        <authorList>
            <person name="Haridas S."/>
            <person name="Albert R."/>
            <person name="Binder M."/>
            <person name="Bloem J."/>
            <person name="Labutti K."/>
            <person name="Salamov A."/>
            <person name="Andreopoulos B."/>
            <person name="Baker S."/>
            <person name="Barry K."/>
            <person name="Bills G."/>
            <person name="Bluhm B."/>
            <person name="Cannon C."/>
            <person name="Castanera R."/>
            <person name="Culley D."/>
            <person name="Daum C."/>
            <person name="Ezra D."/>
            <person name="Gonzalez J."/>
            <person name="Henrissat B."/>
            <person name="Kuo A."/>
            <person name="Liang C."/>
            <person name="Lipzen A."/>
            <person name="Lutzoni F."/>
            <person name="Magnuson J."/>
            <person name="Mondo S."/>
            <person name="Nolan M."/>
            <person name="Ohm R."/>
            <person name="Pangilinan J."/>
            <person name="Park H.-J."/>
            <person name="Ramirez L."/>
            <person name="Alfaro M."/>
            <person name="Sun H."/>
            <person name="Tritt A."/>
            <person name="Yoshinaga Y."/>
            <person name="Zwiers L.-H."/>
            <person name="Turgeon B."/>
            <person name="Goodwin S."/>
            <person name="Spatafora J."/>
            <person name="Crous P."/>
            <person name="Grigoriev I."/>
        </authorList>
    </citation>
    <scope>NUCLEOTIDE SEQUENCE</scope>
    <source>
        <strain evidence="8">CBS 130266</strain>
    </source>
</reference>
<dbReference type="Pfam" id="PF00355">
    <property type="entry name" value="Rieske"/>
    <property type="match status" value="1"/>
</dbReference>
<evidence type="ECO:0000313" key="8">
    <source>
        <dbReference type="EMBL" id="KAF2429286.1"/>
    </source>
</evidence>
<evidence type="ECO:0000313" key="9">
    <source>
        <dbReference type="Proteomes" id="UP000800235"/>
    </source>
</evidence>
<sequence>MLTLIELLISCALFVLSAYLLNHKFSTAENVQRAPNDTLHPVQHPISKLRQDSGCFELSTLSEVSRDTEIPDGWYTDSKLFGLERRAIFSKTWLCVTHKTRFRKPGDYLSFNVAGFPFFLILGKDSILRGFHNVCRHRAYTVTKNPAGSSLVLGCGYHGWSYDTKGKLTKAPQFDELPGFKKEDNSLFQIWVRSDAQGLVFVNFDARWDIDNGPNVDGVARFAEQHSITRTSTPVASWQAEGKFNWKIAAQQACEPTLLPRTRSVSSVLSLILDRSINRLAVRDAVMDLSPFTTIRRVANTSFWTMTVVEPISATETTIRCDLYSTVADAKPQYVIDPKKFEHHLMTCVQAWECEFASIVSDGQAPSSIKIWAAQHDILRQLESHTKMERKSGGEIFPAVLTDNKTSLSCGVAERRKCKASRNHAEY</sequence>
<keyword evidence="3" id="KW-0560">Oxidoreductase</keyword>
<protein>
    <submittedName>
        <fullName evidence="8">ISP domain-containing protein</fullName>
    </submittedName>
</protein>
<dbReference type="PANTHER" id="PTHR43756:SF6">
    <property type="entry name" value="CLUSTER-BINDING PROTEIN, PUTATIVE (AFU_ORTHOLOGUE AFUA_6G03920)-RELATED"/>
    <property type="match status" value="1"/>
</dbReference>
<proteinExistence type="predicted"/>
<dbReference type="InterPro" id="IPR017941">
    <property type="entry name" value="Rieske_2Fe-2S"/>
</dbReference>
<dbReference type="AlphaFoldDB" id="A0A9P4NPF6"/>
<name>A0A9P4NPF6_9PEZI</name>
<keyword evidence="5" id="KW-0411">Iron-sulfur</keyword>
<evidence type="ECO:0000256" key="2">
    <source>
        <dbReference type="ARBA" id="ARBA00022723"/>
    </source>
</evidence>
<evidence type="ECO:0000256" key="6">
    <source>
        <dbReference type="SAM" id="SignalP"/>
    </source>
</evidence>
<evidence type="ECO:0000256" key="1">
    <source>
        <dbReference type="ARBA" id="ARBA00022714"/>
    </source>
</evidence>
<dbReference type="InterPro" id="IPR001663">
    <property type="entry name" value="Rng_hydr_dOase-A"/>
</dbReference>
<dbReference type="Gene3D" id="2.102.10.10">
    <property type="entry name" value="Rieske [2Fe-2S] iron-sulphur domain"/>
    <property type="match status" value="1"/>
</dbReference>
<accession>A0A9P4NPF6</accession>